<dbReference type="GO" id="GO:0005576">
    <property type="term" value="C:extracellular region"/>
    <property type="evidence" value="ECO:0007669"/>
    <property type="project" value="UniProtKB-SubCell"/>
</dbReference>
<reference evidence="8 9" key="1">
    <citation type="submission" date="2020-06" db="EMBL/GenBank/DDBJ databases">
        <title>High-quality draft genome of sulfate reducer Desulfobacter latus type strain AcrS2 isolated from marine sediment.</title>
        <authorList>
            <person name="Hoppe M."/>
            <person name="Larsen C.K."/>
            <person name="Marshall I.P.G."/>
            <person name="Schramm A."/>
            <person name="Marietou A.G."/>
        </authorList>
    </citation>
    <scope>NUCLEOTIDE SEQUENCE [LARGE SCALE GENOMIC DNA]</scope>
    <source>
        <strain evidence="8 9">AcRS2</strain>
    </source>
</reference>
<sequence>MAGSITTLGLGSGLELQSILDQLKEVDQAAIKSKETQNKGLQGKIDAYNNVNAKLFNLKSNALSLSLESDFLKTSVSVTDEEILSATANDGIAAESFELNVTKKARYNSWQTVGVESETSPFYPAPQSGIASTEQSVTTTGQTYDILYGAAESQQTISVNVDSGQNLTQIAEAINDSENNKDDDGTRLVNASVEKNDDGEYYIRLSAVAGGDSVDEQVKLAGFDYIQADTTFSISRADNEDPMYVSLAPGATYADTVGAINEGTGNPGVTATLVDTGQGDEPYRLTLTSDDTGEKARITVSDNMPMTEINGADGDSLNAAFTVNGVEYQRQTNDAITDVISGVTLNLKKTGETTIGIRKDTEAVKENITALVENFNELLTTIAAESGDTTDIEDDTDAPLENDYAMTRMTSTLKNLFTTTVNLPSEFTSLMDIGLEVNQDGSLSLDEDELDQALAANADGVAALFIGNEDAGIKGLGDILNDGITDMVSSTGIVTTGIDEAEAKMTRLTEDIETATEQLDKRYETMAESFTRLDTYIQQLNAQSAYMESMIESFNKTTE</sequence>
<proteinExistence type="inferred from homology"/>
<evidence type="ECO:0000256" key="2">
    <source>
        <dbReference type="ARBA" id="ARBA00011255"/>
    </source>
</evidence>
<keyword evidence="4 5" id="KW-0975">Bacterial flagellum</keyword>
<gene>
    <name evidence="8" type="primary">fliD</name>
    <name evidence="8" type="ORF">HXW94_08130</name>
</gene>
<dbReference type="Pfam" id="PF07195">
    <property type="entry name" value="FliD_C"/>
    <property type="match status" value="1"/>
</dbReference>
<evidence type="ECO:0000259" key="7">
    <source>
        <dbReference type="Pfam" id="PF07195"/>
    </source>
</evidence>
<dbReference type="Proteomes" id="UP000553343">
    <property type="component" value="Unassembled WGS sequence"/>
</dbReference>
<evidence type="ECO:0000256" key="3">
    <source>
        <dbReference type="ARBA" id="ARBA00023054"/>
    </source>
</evidence>
<dbReference type="GO" id="GO:0071973">
    <property type="term" value="P:bacterial-type flagellum-dependent cell motility"/>
    <property type="evidence" value="ECO:0007669"/>
    <property type="project" value="TreeGrafter"/>
</dbReference>
<evidence type="ECO:0000256" key="5">
    <source>
        <dbReference type="RuleBase" id="RU362066"/>
    </source>
</evidence>
<evidence type="ECO:0000313" key="8">
    <source>
        <dbReference type="EMBL" id="NWH04948.1"/>
    </source>
</evidence>
<dbReference type="RefSeq" id="WP_178366402.1">
    <property type="nucleotide sequence ID" value="NZ_JACADJ010000021.1"/>
</dbReference>
<keyword evidence="9" id="KW-1185">Reference proteome</keyword>
<dbReference type="GO" id="GO:0007155">
    <property type="term" value="P:cell adhesion"/>
    <property type="evidence" value="ECO:0007669"/>
    <property type="project" value="InterPro"/>
</dbReference>
<dbReference type="Pfam" id="PF02465">
    <property type="entry name" value="FliD_N"/>
    <property type="match status" value="1"/>
</dbReference>
<comment type="similarity">
    <text evidence="1 5">Belongs to the FliD family.</text>
</comment>
<comment type="subcellular location">
    <subcellularLocation>
        <location evidence="5">Secreted</location>
    </subcellularLocation>
    <subcellularLocation>
        <location evidence="5">Bacterial flagellum</location>
    </subcellularLocation>
</comment>
<evidence type="ECO:0000256" key="1">
    <source>
        <dbReference type="ARBA" id="ARBA00009764"/>
    </source>
</evidence>
<dbReference type="GO" id="GO:0009421">
    <property type="term" value="C:bacterial-type flagellum filament cap"/>
    <property type="evidence" value="ECO:0007669"/>
    <property type="project" value="InterPro"/>
</dbReference>
<evidence type="ECO:0000256" key="4">
    <source>
        <dbReference type="ARBA" id="ARBA00023143"/>
    </source>
</evidence>
<comment type="function">
    <text evidence="5">Required for morphogenesis and for the elongation of the flagellar filament by facilitating polymerization of the flagellin monomers at the tip of growing filament. Forms a capping structure, which prevents flagellin subunits (transported through the central channel of the flagellum) from leaking out without polymerization at the distal end.</text>
</comment>
<keyword evidence="5" id="KW-0964">Secreted</keyword>
<dbReference type="InterPro" id="IPR010809">
    <property type="entry name" value="FliD_C"/>
</dbReference>
<keyword evidence="8" id="KW-0282">Flagellum</keyword>
<evidence type="ECO:0000259" key="6">
    <source>
        <dbReference type="Pfam" id="PF02465"/>
    </source>
</evidence>
<keyword evidence="3" id="KW-0175">Coiled coil</keyword>
<name>A0A850T8Z9_9BACT</name>
<dbReference type="InterPro" id="IPR040026">
    <property type="entry name" value="FliD"/>
</dbReference>
<dbReference type="AlphaFoldDB" id="A0A850T8Z9"/>
<feature type="domain" description="Flagellar hook-associated protein 2 C-terminal" evidence="7">
    <location>
        <begin position="318"/>
        <end position="542"/>
    </location>
</feature>
<dbReference type="GO" id="GO:0009424">
    <property type="term" value="C:bacterial-type flagellum hook"/>
    <property type="evidence" value="ECO:0007669"/>
    <property type="project" value="UniProtKB-UniRule"/>
</dbReference>
<dbReference type="PANTHER" id="PTHR30288:SF0">
    <property type="entry name" value="FLAGELLAR HOOK-ASSOCIATED PROTEIN 2"/>
    <property type="match status" value="1"/>
</dbReference>
<organism evidence="8 9">
    <name type="scientific">Desulfobacter latus</name>
    <dbReference type="NCBI Taxonomy" id="2292"/>
    <lineage>
        <taxon>Bacteria</taxon>
        <taxon>Pseudomonadati</taxon>
        <taxon>Thermodesulfobacteriota</taxon>
        <taxon>Desulfobacteria</taxon>
        <taxon>Desulfobacterales</taxon>
        <taxon>Desulfobacteraceae</taxon>
        <taxon>Desulfobacter</taxon>
    </lineage>
</organism>
<accession>A0A850T8Z9</accession>
<dbReference type="InterPro" id="IPR003481">
    <property type="entry name" value="FliD_N"/>
</dbReference>
<dbReference type="PANTHER" id="PTHR30288">
    <property type="entry name" value="FLAGELLAR CAP/ASSEMBLY PROTEIN FLID"/>
    <property type="match status" value="1"/>
</dbReference>
<protein>
    <recommendedName>
        <fullName evidence="5">Flagellar hook-associated protein 2</fullName>
        <shortName evidence="5">HAP2</shortName>
    </recommendedName>
    <alternativeName>
        <fullName evidence="5">Flagellar cap protein</fullName>
    </alternativeName>
</protein>
<evidence type="ECO:0000313" key="9">
    <source>
        <dbReference type="Proteomes" id="UP000553343"/>
    </source>
</evidence>
<feature type="domain" description="Flagellar hook-associated protein 2 N-terminal" evidence="6">
    <location>
        <begin position="12"/>
        <end position="106"/>
    </location>
</feature>
<comment type="subunit">
    <text evidence="2 5">Homopentamer.</text>
</comment>
<keyword evidence="8" id="KW-0966">Cell projection</keyword>
<dbReference type="EMBL" id="JACADJ010000021">
    <property type="protein sequence ID" value="NWH04948.1"/>
    <property type="molecule type" value="Genomic_DNA"/>
</dbReference>
<keyword evidence="8" id="KW-0969">Cilium</keyword>
<comment type="caution">
    <text evidence="8">The sequence shown here is derived from an EMBL/GenBank/DDBJ whole genome shotgun (WGS) entry which is preliminary data.</text>
</comment>